<dbReference type="STRING" id="554065.E1ZP13"/>
<dbReference type="OrthoDB" id="264532at2759"/>
<sequence length="271" mass="31153">MWIFGLIAVSLWWIQDLLLLPRPIAFVGLAIKLVALALPLTLPPPAPIRRFLRFSMVAAGEYFPVKIVWEGDADDYSKGPYVIGYEPHSVLPQGICIFCRYASDACLIKNTRILVSSAGFWAPFMRHLWWWLGCRPVSRHCFQALLRKGRLALEAGAPLVPVFAFGQTQLYDYCRLFFDWPRNLVPRAQWGSFVRRIGYVPMLVWGWCGSFMPRQVPMCIVVGRPIPVPRIEHPTHEQTDKYLQLFIAEMERLFREHKEAAGHGHATLTIY</sequence>
<dbReference type="eggNOG" id="KOG0831">
    <property type="taxonomic scope" value="Eukaryota"/>
</dbReference>
<keyword evidence="4" id="KW-0808">Transferase</keyword>
<keyword evidence="12" id="KW-1185">Reference proteome</keyword>
<evidence type="ECO:0000256" key="9">
    <source>
        <dbReference type="ARBA" id="ARBA00023136"/>
    </source>
</evidence>
<dbReference type="Proteomes" id="UP000008141">
    <property type="component" value="Unassembled WGS sequence"/>
</dbReference>
<evidence type="ECO:0000256" key="5">
    <source>
        <dbReference type="ARBA" id="ARBA00022692"/>
    </source>
</evidence>
<accession>E1ZP13</accession>
<dbReference type="InterPro" id="IPR007130">
    <property type="entry name" value="DAGAT"/>
</dbReference>
<evidence type="ECO:0000256" key="3">
    <source>
        <dbReference type="ARBA" id="ARBA00022516"/>
    </source>
</evidence>
<dbReference type="GeneID" id="17351981"/>
<proteinExistence type="inferred from homology"/>
<evidence type="ECO:0000256" key="7">
    <source>
        <dbReference type="ARBA" id="ARBA00022989"/>
    </source>
</evidence>
<name>E1ZP13_CHLVA</name>
<keyword evidence="6" id="KW-0256">Endoplasmic reticulum</keyword>
<dbReference type="GO" id="GO:0019432">
    <property type="term" value="P:triglyceride biosynthetic process"/>
    <property type="evidence" value="ECO:0007669"/>
    <property type="project" value="TreeGrafter"/>
</dbReference>
<evidence type="ECO:0000256" key="6">
    <source>
        <dbReference type="ARBA" id="ARBA00022824"/>
    </source>
</evidence>
<dbReference type="RefSeq" id="XP_005844537.1">
    <property type="nucleotide sequence ID" value="XM_005844475.1"/>
</dbReference>
<dbReference type="InParanoid" id="E1ZP13"/>
<protein>
    <recommendedName>
        <fullName evidence="13">Acyltransferase</fullName>
    </recommendedName>
</protein>
<dbReference type="EMBL" id="GL433856">
    <property type="protein sequence ID" value="EFN52435.1"/>
    <property type="molecule type" value="Genomic_DNA"/>
</dbReference>
<keyword evidence="3" id="KW-0444">Lipid biosynthesis</keyword>
<evidence type="ECO:0000256" key="4">
    <source>
        <dbReference type="ARBA" id="ARBA00022679"/>
    </source>
</evidence>
<dbReference type="PANTHER" id="PTHR12317">
    <property type="entry name" value="DIACYLGLYCEROL O-ACYLTRANSFERASE"/>
    <property type="match status" value="1"/>
</dbReference>
<evidence type="ECO:0000256" key="10">
    <source>
        <dbReference type="ARBA" id="ARBA00023315"/>
    </source>
</evidence>
<dbReference type="AlphaFoldDB" id="E1ZP13"/>
<dbReference type="OMA" id="FYCCVFY"/>
<dbReference type="PANTHER" id="PTHR12317:SF63">
    <property type="entry name" value="DIACYLGLYCEROL O-ACYLTRANSFERASE 2"/>
    <property type="match status" value="1"/>
</dbReference>
<evidence type="ECO:0000256" key="8">
    <source>
        <dbReference type="ARBA" id="ARBA00023098"/>
    </source>
</evidence>
<keyword evidence="10" id="KW-0012">Acyltransferase</keyword>
<evidence type="ECO:0000313" key="12">
    <source>
        <dbReference type="Proteomes" id="UP000008141"/>
    </source>
</evidence>
<keyword evidence="9" id="KW-0472">Membrane</keyword>
<dbReference type="Pfam" id="PF03982">
    <property type="entry name" value="DAGAT"/>
    <property type="match status" value="2"/>
</dbReference>
<keyword evidence="7" id="KW-1133">Transmembrane helix</keyword>
<dbReference type="GO" id="GO:0004144">
    <property type="term" value="F:diacylglycerol O-acyltransferase activity"/>
    <property type="evidence" value="ECO:0007669"/>
    <property type="project" value="TreeGrafter"/>
</dbReference>
<reference evidence="11 12" key="1">
    <citation type="journal article" date="2010" name="Plant Cell">
        <title>The Chlorella variabilis NC64A genome reveals adaptation to photosymbiosis, coevolution with viruses, and cryptic sex.</title>
        <authorList>
            <person name="Blanc G."/>
            <person name="Duncan G."/>
            <person name="Agarkova I."/>
            <person name="Borodovsky M."/>
            <person name="Gurnon J."/>
            <person name="Kuo A."/>
            <person name="Lindquist E."/>
            <person name="Lucas S."/>
            <person name="Pangilinan J."/>
            <person name="Polle J."/>
            <person name="Salamov A."/>
            <person name="Terry A."/>
            <person name="Yamada T."/>
            <person name="Dunigan D.D."/>
            <person name="Grigoriev I.V."/>
            <person name="Claverie J.M."/>
            <person name="Van Etten J.L."/>
        </authorList>
    </citation>
    <scope>NUCLEOTIDE SEQUENCE [LARGE SCALE GENOMIC DNA]</scope>
    <source>
        <strain evidence="11 12">NC64A</strain>
    </source>
</reference>
<evidence type="ECO:0008006" key="13">
    <source>
        <dbReference type="Google" id="ProtNLM"/>
    </source>
</evidence>
<keyword evidence="8" id="KW-0443">Lipid metabolism</keyword>
<comment type="similarity">
    <text evidence="2">Belongs to the diacylglycerol acyltransferase family.</text>
</comment>
<gene>
    <name evidence="11" type="ORF">CHLNCDRAFT_138958</name>
</gene>
<dbReference type="GO" id="GO:0005789">
    <property type="term" value="C:endoplasmic reticulum membrane"/>
    <property type="evidence" value="ECO:0007669"/>
    <property type="project" value="UniProtKB-SubCell"/>
</dbReference>
<keyword evidence="5" id="KW-0812">Transmembrane</keyword>
<organism evidence="12">
    <name type="scientific">Chlorella variabilis</name>
    <name type="common">Green alga</name>
    <dbReference type="NCBI Taxonomy" id="554065"/>
    <lineage>
        <taxon>Eukaryota</taxon>
        <taxon>Viridiplantae</taxon>
        <taxon>Chlorophyta</taxon>
        <taxon>core chlorophytes</taxon>
        <taxon>Trebouxiophyceae</taxon>
        <taxon>Chlorellales</taxon>
        <taxon>Chlorellaceae</taxon>
        <taxon>Chlorella clade</taxon>
        <taxon>Chlorella</taxon>
    </lineage>
</organism>
<dbReference type="KEGG" id="cvr:CHLNCDRAFT_138958"/>
<evidence type="ECO:0000256" key="1">
    <source>
        <dbReference type="ARBA" id="ARBA00004477"/>
    </source>
</evidence>
<evidence type="ECO:0000256" key="2">
    <source>
        <dbReference type="ARBA" id="ARBA00005420"/>
    </source>
</evidence>
<comment type="subcellular location">
    <subcellularLocation>
        <location evidence="1">Endoplasmic reticulum membrane</location>
        <topology evidence="1">Multi-pass membrane protein</topology>
    </subcellularLocation>
</comment>
<evidence type="ECO:0000313" key="11">
    <source>
        <dbReference type="EMBL" id="EFN52435.1"/>
    </source>
</evidence>